<evidence type="ECO:0000259" key="6">
    <source>
        <dbReference type="Pfam" id="PF03958"/>
    </source>
</evidence>
<feature type="domain" description="Type II/III secretion system secretin-like" evidence="5">
    <location>
        <begin position="343"/>
        <end position="457"/>
    </location>
</feature>
<feature type="domain" description="SPI-1 type 3 secretion system secretin N0" evidence="7">
    <location>
        <begin position="66"/>
        <end position="134"/>
    </location>
</feature>
<dbReference type="GO" id="GO:0009306">
    <property type="term" value="P:protein secretion"/>
    <property type="evidence" value="ECO:0007669"/>
    <property type="project" value="InterPro"/>
</dbReference>
<keyword evidence="4" id="KW-0813">Transport</keyword>
<evidence type="ECO:0000256" key="4">
    <source>
        <dbReference type="RuleBase" id="RU004004"/>
    </source>
</evidence>
<evidence type="ECO:0000259" key="7">
    <source>
        <dbReference type="Pfam" id="PF21304"/>
    </source>
</evidence>
<dbReference type="PRINTS" id="PR01337">
    <property type="entry name" value="TYPE3OMGPROT"/>
</dbReference>
<accession>A0A2S9ENS4</accession>
<dbReference type="InterPro" id="IPR004846">
    <property type="entry name" value="T2SS/T3SS_dom"/>
</dbReference>
<keyword evidence="2" id="KW-0732">Signal</keyword>
<dbReference type="AlphaFoldDB" id="A0A2S9ENS4"/>
<keyword evidence="9" id="KW-1185">Reference proteome</keyword>
<reference evidence="8 9" key="1">
    <citation type="submission" date="2017-09" db="EMBL/GenBank/DDBJ databases">
        <title>Genomic, metabolic, and phenotypic characteristics of bacterial isolates from the natural microbiome of the model nematode Caenorhabditis elegans.</title>
        <authorList>
            <person name="Zimmermann J."/>
            <person name="Obeng N."/>
            <person name="Yang W."/>
            <person name="Obeng O."/>
            <person name="Kissoyan K."/>
            <person name="Pees B."/>
            <person name="Dirksen P."/>
            <person name="Hoppner M."/>
            <person name="Franke A."/>
            <person name="Rosenstiel P."/>
            <person name="Leippe M."/>
            <person name="Dierking K."/>
            <person name="Kaleta C."/>
            <person name="Schulenburg H."/>
        </authorList>
    </citation>
    <scope>NUCLEOTIDE SEQUENCE [LARGE SCALE GENOMIC DNA]</scope>
    <source>
        <strain evidence="8 9">MYb117</strain>
    </source>
</reference>
<dbReference type="NCBIfam" id="TIGR02516">
    <property type="entry name" value="type_III_yscC"/>
    <property type="match status" value="1"/>
</dbReference>
<dbReference type="Gene3D" id="3.30.1370.120">
    <property type="match status" value="2"/>
</dbReference>
<evidence type="ECO:0000313" key="9">
    <source>
        <dbReference type="Proteomes" id="UP000238045"/>
    </source>
</evidence>
<dbReference type="GO" id="GO:0009279">
    <property type="term" value="C:cell outer membrane"/>
    <property type="evidence" value="ECO:0007669"/>
    <property type="project" value="UniProtKB-SubCell"/>
</dbReference>
<evidence type="ECO:0000256" key="2">
    <source>
        <dbReference type="ARBA" id="ARBA00022729"/>
    </source>
</evidence>
<gene>
    <name evidence="8" type="ORF">CQZ99_15655</name>
</gene>
<feature type="domain" description="NolW-like" evidence="6">
    <location>
        <begin position="212"/>
        <end position="293"/>
    </location>
</feature>
<comment type="subcellular location">
    <subcellularLocation>
        <location evidence="1 4">Cell outer membrane</location>
    </subcellularLocation>
</comment>
<dbReference type="InterPro" id="IPR005644">
    <property type="entry name" value="NolW-like"/>
</dbReference>
<comment type="caution">
    <text evidence="8">The sequence shown here is derived from an EMBL/GenBank/DDBJ whole genome shotgun (WGS) entry which is preliminary data.</text>
</comment>
<evidence type="ECO:0000256" key="3">
    <source>
        <dbReference type="RuleBase" id="RU004003"/>
    </source>
</evidence>
<dbReference type="RefSeq" id="WP_105697576.1">
    <property type="nucleotide sequence ID" value="NZ_CP159260.1"/>
</dbReference>
<proteinExistence type="inferred from homology"/>
<dbReference type="Pfam" id="PF21304">
    <property type="entry name" value="T3S_SPI-1_N0"/>
    <property type="match status" value="1"/>
</dbReference>
<dbReference type="InterPro" id="IPR049034">
    <property type="entry name" value="T3S_SPI-1_N0"/>
</dbReference>
<dbReference type="GO" id="GO:0015627">
    <property type="term" value="C:type II protein secretion system complex"/>
    <property type="evidence" value="ECO:0007669"/>
    <property type="project" value="TreeGrafter"/>
</dbReference>
<dbReference type="Proteomes" id="UP000238045">
    <property type="component" value="Unassembled WGS sequence"/>
</dbReference>
<dbReference type="PANTHER" id="PTHR30332">
    <property type="entry name" value="PROBABLE GENERAL SECRETION PATHWAY PROTEIN D"/>
    <property type="match status" value="1"/>
</dbReference>
<dbReference type="EMBL" id="PCQL01000015">
    <property type="protein sequence ID" value="PRC17057.1"/>
    <property type="molecule type" value="Genomic_DNA"/>
</dbReference>
<sequence>MDGHATAAVNFPSRLKASGLSVWALLFARLPRNPTVYADFPATICRFWLLCLALLLGGAPAWGEIYQAQDESLHTVFTALSIPLGVPVVVSRSVALKRFSGVLDLEAPQQALEAVISQQDLIGYSNGQALYVYDASEAKSSAVTLRHISVERFRDLMRRAGIDESRYPLREAGGKTFYVSGPPNYVDQVLRLAQLMDRQRADLRVGTQAFGVVQVLNAPVADRQYRMGEDPVTVPGMASTIKTLLAAERQGPLADRSLAVIAYPDTNSLLIKGPPKQVKFIEQLVAELDLPKRPVEISLWRVDVDRRELKALGLEWDEGAKASTTRIMEPLEDSRLMMQLATLERRRRAKVIAMPVMLTQENVPAVIEDNHTFYLPGPEDDSVEWKPVRYGAQVSVLPRLAPSNHIEMLINIEDGRQVTEAGRRGKPTAVGRVSLNSVVRVPQGKRLWLGPFQREERAGRSAAPGGSQELRLFVVQARAVGDELKTMAGGIGPPPLTAAQYERVQRAFRRPGHAVSP</sequence>
<organism evidence="8 9">
    <name type="scientific">Pseudomonas poae</name>
    <dbReference type="NCBI Taxonomy" id="200451"/>
    <lineage>
        <taxon>Bacteria</taxon>
        <taxon>Pseudomonadati</taxon>
        <taxon>Pseudomonadota</taxon>
        <taxon>Gammaproteobacteria</taxon>
        <taxon>Pseudomonadales</taxon>
        <taxon>Pseudomonadaceae</taxon>
        <taxon>Pseudomonas</taxon>
    </lineage>
</organism>
<dbReference type="PANTHER" id="PTHR30332:SF5">
    <property type="entry name" value="SPI-1 TYPE 3 SECRETION SYSTEM SECRETIN"/>
    <property type="match status" value="1"/>
</dbReference>
<name>A0A2S9ENS4_9PSED</name>
<evidence type="ECO:0000313" key="8">
    <source>
        <dbReference type="EMBL" id="PRC17057.1"/>
    </source>
</evidence>
<evidence type="ECO:0000256" key="1">
    <source>
        <dbReference type="ARBA" id="ARBA00004442"/>
    </source>
</evidence>
<dbReference type="InterPro" id="IPR038591">
    <property type="entry name" value="NolW-like_sf"/>
</dbReference>
<dbReference type="Pfam" id="PF03958">
    <property type="entry name" value="Secretin_N"/>
    <property type="match status" value="1"/>
</dbReference>
<dbReference type="InterPro" id="IPR050810">
    <property type="entry name" value="Bact_Secretion_Sys_Channel"/>
</dbReference>
<evidence type="ECO:0000259" key="5">
    <source>
        <dbReference type="Pfam" id="PF00263"/>
    </source>
</evidence>
<protein>
    <submittedName>
        <fullName evidence="8">EscC/YscC/HrcC family type III secretion system outer membrane ring protein</fullName>
    </submittedName>
</protein>
<dbReference type="InterPro" id="IPR003522">
    <property type="entry name" value="T3SS_OM_pore_YscC"/>
</dbReference>
<dbReference type="Gene3D" id="3.55.50.30">
    <property type="match status" value="1"/>
</dbReference>
<comment type="similarity">
    <text evidence="3">Belongs to the bacterial secretin family.</text>
</comment>
<dbReference type="Pfam" id="PF00263">
    <property type="entry name" value="Secretin"/>
    <property type="match status" value="1"/>
</dbReference>